<evidence type="ECO:0000313" key="6">
    <source>
        <dbReference type="Proteomes" id="UP000630445"/>
    </source>
</evidence>
<organism evidence="4 6">
    <name type="scientific">Aspergillus hiratsukae</name>
    <dbReference type="NCBI Taxonomy" id="1194566"/>
    <lineage>
        <taxon>Eukaryota</taxon>
        <taxon>Fungi</taxon>
        <taxon>Dikarya</taxon>
        <taxon>Ascomycota</taxon>
        <taxon>Pezizomycotina</taxon>
        <taxon>Eurotiomycetes</taxon>
        <taxon>Eurotiomycetidae</taxon>
        <taxon>Eurotiales</taxon>
        <taxon>Aspergillaceae</taxon>
        <taxon>Aspergillus</taxon>
        <taxon>Aspergillus subgen. Fumigati</taxon>
    </lineage>
</organism>
<dbReference type="EMBL" id="JACBAF010002068">
    <property type="protein sequence ID" value="KAF7168682.1"/>
    <property type="molecule type" value="Genomic_DNA"/>
</dbReference>
<dbReference type="Proteomes" id="UP000630445">
    <property type="component" value="Unassembled WGS sequence"/>
</dbReference>
<dbReference type="Gene3D" id="3.40.50.880">
    <property type="match status" value="1"/>
</dbReference>
<dbReference type="InterPro" id="IPR050325">
    <property type="entry name" value="Prot/Nucl_acid_deglycase"/>
</dbReference>
<dbReference type="OrthoDB" id="543156at2759"/>
<evidence type="ECO:0000313" key="4">
    <source>
        <dbReference type="EMBL" id="KAF7114654.1"/>
    </source>
</evidence>
<dbReference type="GO" id="GO:0019172">
    <property type="term" value="F:glyoxalase III activity"/>
    <property type="evidence" value="ECO:0007669"/>
    <property type="project" value="UniProtKB-EC"/>
</dbReference>
<dbReference type="SUPFAM" id="SSF52317">
    <property type="entry name" value="Class I glutamine amidotransferase-like"/>
    <property type="match status" value="1"/>
</dbReference>
<evidence type="ECO:0000256" key="1">
    <source>
        <dbReference type="ARBA" id="ARBA00013134"/>
    </source>
</evidence>
<dbReference type="PANTHER" id="PTHR48094">
    <property type="entry name" value="PROTEIN/NUCLEIC ACID DEGLYCASE DJ-1-RELATED"/>
    <property type="match status" value="1"/>
</dbReference>
<keyword evidence="6" id="KW-1185">Reference proteome</keyword>
<dbReference type="InterPro" id="IPR002818">
    <property type="entry name" value="DJ-1/PfpI"/>
</dbReference>
<evidence type="ECO:0000259" key="3">
    <source>
        <dbReference type="Pfam" id="PF01965"/>
    </source>
</evidence>
<dbReference type="InterPro" id="IPR029062">
    <property type="entry name" value="Class_I_gatase-like"/>
</dbReference>
<feature type="domain" description="DJ-1/PfpI" evidence="3">
    <location>
        <begin position="39"/>
        <end position="252"/>
    </location>
</feature>
<dbReference type="EC" id="4.2.1.130" evidence="1"/>
<accession>A0A8H6P0J2</accession>
<dbReference type="Pfam" id="PF01965">
    <property type="entry name" value="DJ-1_PfpI"/>
    <property type="match status" value="1"/>
</dbReference>
<evidence type="ECO:0000313" key="5">
    <source>
        <dbReference type="EMBL" id="KAF7168682.1"/>
    </source>
</evidence>
<gene>
    <name evidence="4" type="ORF">CNMCM5793_009605</name>
    <name evidence="5" type="ORF">CNMCM6106_003800</name>
</gene>
<dbReference type="CDD" id="cd03141">
    <property type="entry name" value="GATase1_Hsp31_like"/>
    <property type="match status" value="1"/>
</dbReference>
<dbReference type="GO" id="GO:0005737">
    <property type="term" value="C:cytoplasm"/>
    <property type="evidence" value="ECO:0007669"/>
    <property type="project" value="TreeGrafter"/>
</dbReference>
<dbReference type="PANTHER" id="PTHR48094:SF22">
    <property type="entry name" value="DJ-1_PFPI DOMAIN-CONTAINING PROTEIN"/>
    <property type="match status" value="1"/>
</dbReference>
<dbReference type="Proteomes" id="UP000662466">
    <property type="component" value="Unassembled WGS sequence"/>
</dbReference>
<name>A0A8H6P0J2_9EURO</name>
<reference evidence="4" key="1">
    <citation type="submission" date="2020-06" db="EMBL/GenBank/DDBJ databases">
        <title>Draft genome sequences of strains closely related to Aspergillus parafelis and Aspergillus hiratsukae.</title>
        <authorList>
            <person name="Dos Santos R.A.C."/>
            <person name="Rivero-Menendez O."/>
            <person name="Steenwyk J.L."/>
            <person name="Mead M.E."/>
            <person name="Goldman G.H."/>
            <person name="Alastruey-Izquierdo A."/>
            <person name="Rokas A."/>
        </authorList>
    </citation>
    <scope>NUCLEOTIDE SEQUENCE</scope>
    <source>
        <strain evidence="4">CNM-CM5793</strain>
        <strain evidence="5">CNM-CM6106</strain>
    </source>
</reference>
<protein>
    <recommendedName>
        <fullName evidence="1">D-lactate dehydratase</fullName>
        <ecNumber evidence="1">4.2.1.130</ecNumber>
    </recommendedName>
</protein>
<comment type="caution">
    <text evidence="4">The sequence shown here is derived from an EMBL/GenBank/DDBJ whole genome shotgun (WGS) entry which is preliminary data.</text>
</comment>
<comment type="catalytic activity">
    <reaction evidence="2">
        <text>methylglyoxal + H2O = (R)-lactate + H(+)</text>
        <dbReference type="Rhea" id="RHEA:27754"/>
        <dbReference type="ChEBI" id="CHEBI:15377"/>
        <dbReference type="ChEBI" id="CHEBI:15378"/>
        <dbReference type="ChEBI" id="CHEBI:16004"/>
        <dbReference type="ChEBI" id="CHEBI:17158"/>
        <dbReference type="EC" id="4.2.1.130"/>
    </reaction>
</comment>
<sequence length="257" mass="28290">MGFIIDSKKILIILTDAKSFPLHKTSGSEACKTVQQPSGFFLMELAKPLQKLLEAGYEVTFASPKGLKPEPDPLSESLAAFAGNFYERRRENELIDRMKRENGFDTPRPLNTISDEELDSFAGVFIPGGHAPLSDLGDDKEVGRVLRHFHEKRKPTASLCHGPIAFLSTKQAGDGSFVYKGYKITCWSDAEEKMMETMLGGEIKKVESSLRNEGAEMVEGPREKIGAITVDRELVTGGNPQAANALGDQFLKMLSVH</sequence>
<evidence type="ECO:0000256" key="2">
    <source>
        <dbReference type="ARBA" id="ARBA00048082"/>
    </source>
</evidence>
<dbReference type="EMBL" id="JACBAD010002122">
    <property type="protein sequence ID" value="KAF7114654.1"/>
    <property type="molecule type" value="Genomic_DNA"/>
</dbReference>
<dbReference type="AlphaFoldDB" id="A0A8H6P0J2"/>
<dbReference type="GO" id="GO:0019243">
    <property type="term" value="P:methylglyoxal catabolic process to D-lactate via S-lactoyl-glutathione"/>
    <property type="evidence" value="ECO:0007669"/>
    <property type="project" value="TreeGrafter"/>
</dbReference>
<proteinExistence type="predicted"/>